<dbReference type="AlphaFoldDB" id="A0A8J6ASP7"/>
<evidence type="ECO:0000313" key="2">
    <source>
        <dbReference type="EMBL" id="KAG9393526.1"/>
    </source>
</evidence>
<sequence>MNRKLFALAHIDSMYIPSKQPSPRNAQLEKNEGTTAHDPSSRTAAVRESAARLQRLISVRDPAITSRFPRSLQERLQSSERRKRRVSLGIHLLDTLPRPETAEDPSEFFPVVKSVTDLTAVYSHLHRVMLDAGLASPFTADGRQFCCKRCGSVQLKLDSPVGVDAFTPRRPRLHGASLFIQCPRCKGKRQPIDREDMGQAGSAKAVTPQDKLAERLAAFSQQRLRAMKGRPPLPTLVDSIGKDRPTKGGPWGGQAVVERATELFSRRLTYGILWTFILIDNDGHPPPAVRTLANVARERSQALSPGPDLLLAAVRGVSDDLHEQGTGFGAVALMRAIHVLRAECGVDEGDLTALLVGEGHPTPPSLSVFHK</sequence>
<comment type="caution">
    <text evidence="2">The sequence shown here is derived from an EMBL/GenBank/DDBJ whole genome shotgun (WGS) entry which is preliminary data.</text>
</comment>
<evidence type="ECO:0000313" key="3">
    <source>
        <dbReference type="Proteomes" id="UP000717585"/>
    </source>
</evidence>
<dbReference type="EMBL" id="JAHDYR010000024">
    <property type="protein sequence ID" value="KAG9393526.1"/>
    <property type="molecule type" value="Genomic_DNA"/>
</dbReference>
<proteinExistence type="predicted"/>
<feature type="region of interest" description="Disordered" evidence="1">
    <location>
        <begin position="17"/>
        <end position="44"/>
    </location>
</feature>
<accession>A0A8J6ASP7</accession>
<organism evidence="2 3">
    <name type="scientific">Carpediemonas membranifera</name>
    <dbReference type="NCBI Taxonomy" id="201153"/>
    <lineage>
        <taxon>Eukaryota</taxon>
        <taxon>Metamonada</taxon>
        <taxon>Carpediemonas-like organisms</taxon>
        <taxon>Carpediemonas</taxon>
    </lineage>
</organism>
<dbReference type="Proteomes" id="UP000717585">
    <property type="component" value="Unassembled WGS sequence"/>
</dbReference>
<name>A0A8J6ASP7_9EUKA</name>
<gene>
    <name evidence="2" type="ORF">J8273_5013</name>
</gene>
<keyword evidence="3" id="KW-1185">Reference proteome</keyword>
<evidence type="ECO:0000256" key="1">
    <source>
        <dbReference type="SAM" id="MobiDB-lite"/>
    </source>
</evidence>
<protein>
    <submittedName>
        <fullName evidence="2">Uncharacterized protein</fullName>
    </submittedName>
</protein>
<feature type="region of interest" description="Disordered" evidence="1">
    <location>
        <begin position="230"/>
        <end position="253"/>
    </location>
</feature>
<feature type="compositionally biased region" description="Polar residues" evidence="1">
    <location>
        <begin position="33"/>
        <end position="43"/>
    </location>
</feature>
<reference evidence="2" key="1">
    <citation type="submission" date="2021-05" db="EMBL/GenBank/DDBJ databases">
        <title>A free-living protist that lacks canonical eukaryotic 1 DNA replication and segregation systems.</title>
        <authorList>
            <person name="Salas-Leiva D.E."/>
            <person name="Tromer E.C."/>
            <person name="Curtis B.A."/>
            <person name="Jerlstrom-Hultqvist J."/>
            <person name="Kolisko M."/>
            <person name="Yi Z."/>
            <person name="Salas-Leiva J.S."/>
            <person name="Gallot-Lavallee L."/>
            <person name="Kops G.J.P.L."/>
            <person name="Archibald J.M."/>
            <person name="Simpson A.G.B."/>
            <person name="Roger A.J."/>
        </authorList>
    </citation>
    <scope>NUCLEOTIDE SEQUENCE</scope>
    <source>
        <strain evidence="2">BICM</strain>
    </source>
</reference>